<gene>
    <name evidence="2" type="ORF">EOS_39055</name>
</gene>
<dbReference type="EMBL" id="AEJF01000237">
    <property type="protein sequence ID" value="KLU20835.1"/>
    <property type="molecule type" value="Genomic_DNA"/>
</dbReference>
<feature type="chain" id="PRO_5005249066" evidence="1">
    <location>
        <begin position="36"/>
        <end position="194"/>
    </location>
</feature>
<dbReference type="PATRIC" id="fig|908627.4.peg.8745"/>
<dbReference type="RefSeq" id="WP_047897590.1">
    <property type="nucleotide sequence ID" value="NZ_AEJF01000237.1"/>
</dbReference>
<dbReference type="Pfam" id="PF19476">
    <property type="entry name" value="DUF6013"/>
    <property type="match status" value="1"/>
</dbReference>
<proteinExistence type="predicted"/>
<keyword evidence="1" id="KW-0732">Signal</keyword>
<dbReference type="PROSITE" id="PS51257">
    <property type="entry name" value="PROKAR_LIPOPROTEIN"/>
    <property type="match status" value="1"/>
</dbReference>
<evidence type="ECO:0000256" key="1">
    <source>
        <dbReference type="SAM" id="SignalP"/>
    </source>
</evidence>
<dbReference type="Proteomes" id="UP000035963">
    <property type="component" value="Unassembled WGS sequence"/>
</dbReference>
<protein>
    <submittedName>
        <fullName evidence="2">Uncharacterized protein</fullName>
    </submittedName>
</protein>
<feature type="signal peptide" evidence="1">
    <location>
        <begin position="1"/>
        <end position="35"/>
    </location>
</feature>
<dbReference type="AlphaFoldDB" id="A0A0J1CJD2"/>
<keyword evidence="3" id="KW-1185">Reference proteome</keyword>
<comment type="caution">
    <text evidence="2">The sequence shown here is derived from an EMBL/GenBank/DDBJ whole genome shotgun (WGS) entry which is preliminary data.</text>
</comment>
<dbReference type="InterPro" id="IPR046055">
    <property type="entry name" value="DUF6013"/>
</dbReference>
<name>A0A0J1CJD2_9BURK</name>
<accession>A0A0J1CJD2</accession>
<sequence length="194" mass="20276">MIDRSGFIQGCRSKQGRVISANAVMALLACMAVSAANATPSIKVLSEVANDGPIKYTVKMASKNWGSAQETRTIRSGQTDDFTWQSKPAGGSQNVPDACPGVDAIRNASGTTVRQVKIRFAAVVVNSGDADVQLGFQGHAPRAATAVTVGGKKLQCPTDNFFSQLVHFTMPTGGAEKSVTLSDGTKLTVSASRK</sequence>
<reference evidence="2 3" key="1">
    <citation type="journal article" date="2015" name="Genome Announc.">
        <title>Draft Genome Sequence of Burkholderia sp. Strain PML1(12), an Ectomycorrhizosphere-Inhabiting Bacterium with Effective Mineral-Weathering Ability.</title>
        <authorList>
            <person name="Uroz S."/>
            <person name="Oger P."/>
        </authorList>
    </citation>
    <scope>NUCLEOTIDE SEQUENCE [LARGE SCALE GENOMIC DNA]</scope>
    <source>
        <strain evidence="3">PML1(12)</strain>
    </source>
</reference>
<organism evidence="2 3">
    <name type="scientific">Caballeronia mineralivorans PML1(12)</name>
    <dbReference type="NCBI Taxonomy" id="908627"/>
    <lineage>
        <taxon>Bacteria</taxon>
        <taxon>Pseudomonadati</taxon>
        <taxon>Pseudomonadota</taxon>
        <taxon>Betaproteobacteria</taxon>
        <taxon>Burkholderiales</taxon>
        <taxon>Burkholderiaceae</taxon>
        <taxon>Caballeronia</taxon>
    </lineage>
</organism>
<evidence type="ECO:0000313" key="3">
    <source>
        <dbReference type="Proteomes" id="UP000035963"/>
    </source>
</evidence>
<evidence type="ECO:0000313" key="2">
    <source>
        <dbReference type="EMBL" id="KLU20835.1"/>
    </source>
</evidence>